<evidence type="ECO:0000313" key="7">
    <source>
        <dbReference type="EMBL" id="SOC12806.1"/>
    </source>
</evidence>
<protein>
    <submittedName>
        <fullName evidence="7">Oligopeptide transport system ATP-binding protein</fullName>
    </submittedName>
</protein>
<dbReference type="SUPFAM" id="SSF52540">
    <property type="entry name" value="P-loop containing nucleoside triphosphate hydrolases"/>
    <property type="match status" value="1"/>
</dbReference>
<dbReference type="SMART" id="SM00382">
    <property type="entry name" value="AAA"/>
    <property type="match status" value="1"/>
</dbReference>
<keyword evidence="3" id="KW-0813">Transport</keyword>
<dbReference type="InterPro" id="IPR003439">
    <property type="entry name" value="ABC_transporter-like_ATP-bd"/>
</dbReference>
<dbReference type="PROSITE" id="PS00211">
    <property type="entry name" value="ABC_TRANSPORTER_1"/>
    <property type="match status" value="1"/>
</dbReference>
<evidence type="ECO:0000256" key="2">
    <source>
        <dbReference type="ARBA" id="ARBA00005417"/>
    </source>
</evidence>
<comment type="similarity">
    <text evidence="2">Belongs to the ABC transporter superfamily.</text>
</comment>
<dbReference type="GO" id="GO:0005524">
    <property type="term" value="F:ATP binding"/>
    <property type="evidence" value="ECO:0007669"/>
    <property type="project" value="UniProtKB-KW"/>
</dbReference>
<comment type="subcellular location">
    <subcellularLocation>
        <location evidence="1">Cell inner membrane</location>
        <topology evidence="1">Peripheral membrane protein</topology>
    </subcellularLocation>
</comment>
<evidence type="ECO:0000259" key="6">
    <source>
        <dbReference type="PROSITE" id="PS50893"/>
    </source>
</evidence>
<reference evidence="7 8" key="1">
    <citation type="submission" date="2017-08" db="EMBL/GenBank/DDBJ databases">
        <authorList>
            <person name="de Groot N.N."/>
        </authorList>
    </citation>
    <scope>NUCLEOTIDE SEQUENCE [LARGE SCALE GENOMIC DNA]</scope>
    <source>
        <strain evidence="7 8">USBA 352</strain>
    </source>
</reference>
<evidence type="ECO:0000256" key="3">
    <source>
        <dbReference type="ARBA" id="ARBA00022448"/>
    </source>
</evidence>
<evidence type="ECO:0000256" key="1">
    <source>
        <dbReference type="ARBA" id="ARBA00004417"/>
    </source>
</evidence>
<dbReference type="OrthoDB" id="9802264at2"/>
<sequence>MTAQNETPLLEVRNLTKHFNVGGGGLFRRDTQTVKALDDVSFTVGKGKTFAIVGESGCGKSTLGRSLLRLEQPTGGQVRLDGTDVTTASAATLRAMRRKMQIVFQDPFSSLHPKMTAGQLVAEPMLLHRIATRKDVRERVARLFELVGLAPYQMDRYPHQFSGGQRQRIAIARALAVDPSLIVCDEPVSALDVSIQAQIINLLTDLQEKLGVSYVFISHDLGVVRYISHEIAVMYLGRIVEQGPKDELFSSPKHPYTKALLSAVPRPDPTYRSRRIVLKGDLPNPLDPPPGCSFSSRCAHVRATCREVEPQLDAVSPQHRAACHFWREV</sequence>
<keyword evidence="8" id="KW-1185">Reference proteome</keyword>
<dbReference type="PANTHER" id="PTHR43776">
    <property type="entry name" value="TRANSPORT ATP-BINDING PROTEIN"/>
    <property type="match status" value="1"/>
</dbReference>
<dbReference type="NCBIfam" id="TIGR01727">
    <property type="entry name" value="oligo_HPY"/>
    <property type="match status" value="1"/>
</dbReference>
<evidence type="ECO:0000256" key="5">
    <source>
        <dbReference type="ARBA" id="ARBA00022840"/>
    </source>
</evidence>
<evidence type="ECO:0000256" key="4">
    <source>
        <dbReference type="ARBA" id="ARBA00022741"/>
    </source>
</evidence>
<feature type="domain" description="ABC transporter" evidence="6">
    <location>
        <begin position="10"/>
        <end position="261"/>
    </location>
</feature>
<dbReference type="InterPro" id="IPR013563">
    <property type="entry name" value="Oligopep_ABC_C"/>
</dbReference>
<dbReference type="NCBIfam" id="NF008453">
    <property type="entry name" value="PRK11308.1"/>
    <property type="match status" value="1"/>
</dbReference>
<dbReference type="FunFam" id="3.40.50.300:FF:000016">
    <property type="entry name" value="Oligopeptide ABC transporter ATP-binding component"/>
    <property type="match status" value="1"/>
</dbReference>
<dbReference type="GO" id="GO:0005886">
    <property type="term" value="C:plasma membrane"/>
    <property type="evidence" value="ECO:0007669"/>
    <property type="project" value="UniProtKB-SubCell"/>
</dbReference>
<dbReference type="InterPro" id="IPR017871">
    <property type="entry name" value="ABC_transporter-like_CS"/>
</dbReference>
<organism evidence="7 8">
    <name type="scientific">Stappia indica</name>
    <dbReference type="NCBI Taxonomy" id="538381"/>
    <lineage>
        <taxon>Bacteria</taxon>
        <taxon>Pseudomonadati</taxon>
        <taxon>Pseudomonadota</taxon>
        <taxon>Alphaproteobacteria</taxon>
        <taxon>Hyphomicrobiales</taxon>
        <taxon>Stappiaceae</taxon>
        <taxon>Stappia</taxon>
    </lineage>
</organism>
<accession>A0A285T0Y8</accession>
<dbReference type="Gene3D" id="3.40.50.300">
    <property type="entry name" value="P-loop containing nucleotide triphosphate hydrolases"/>
    <property type="match status" value="1"/>
</dbReference>
<evidence type="ECO:0000313" key="8">
    <source>
        <dbReference type="Proteomes" id="UP000219331"/>
    </source>
</evidence>
<dbReference type="InterPro" id="IPR003593">
    <property type="entry name" value="AAA+_ATPase"/>
</dbReference>
<dbReference type="AlphaFoldDB" id="A0A285T0Y8"/>
<dbReference type="CDD" id="cd03257">
    <property type="entry name" value="ABC_NikE_OppD_transporters"/>
    <property type="match status" value="1"/>
</dbReference>
<keyword evidence="5 7" id="KW-0067">ATP-binding</keyword>
<dbReference type="Pfam" id="PF08352">
    <property type="entry name" value="oligo_HPY"/>
    <property type="match status" value="1"/>
</dbReference>
<dbReference type="STRING" id="538381.GCA_001696535_03555"/>
<proteinExistence type="inferred from homology"/>
<dbReference type="InterPro" id="IPR027417">
    <property type="entry name" value="P-loop_NTPase"/>
</dbReference>
<dbReference type="RefSeq" id="WP_097175424.1">
    <property type="nucleotide sequence ID" value="NZ_OBML01000007.1"/>
</dbReference>
<dbReference type="GO" id="GO:0016887">
    <property type="term" value="F:ATP hydrolysis activity"/>
    <property type="evidence" value="ECO:0007669"/>
    <property type="project" value="InterPro"/>
</dbReference>
<dbReference type="Pfam" id="PF00005">
    <property type="entry name" value="ABC_tran"/>
    <property type="match status" value="1"/>
</dbReference>
<dbReference type="PANTHER" id="PTHR43776:SF7">
    <property type="entry name" value="D,D-DIPEPTIDE TRANSPORT ATP-BINDING PROTEIN DDPF-RELATED"/>
    <property type="match status" value="1"/>
</dbReference>
<dbReference type="EMBL" id="OBML01000007">
    <property type="protein sequence ID" value="SOC12806.1"/>
    <property type="molecule type" value="Genomic_DNA"/>
</dbReference>
<dbReference type="GO" id="GO:0015833">
    <property type="term" value="P:peptide transport"/>
    <property type="evidence" value="ECO:0007669"/>
    <property type="project" value="InterPro"/>
</dbReference>
<name>A0A285T0Y8_9HYPH</name>
<dbReference type="Proteomes" id="UP000219331">
    <property type="component" value="Unassembled WGS sequence"/>
</dbReference>
<dbReference type="PROSITE" id="PS50893">
    <property type="entry name" value="ABC_TRANSPORTER_2"/>
    <property type="match status" value="1"/>
</dbReference>
<keyword evidence="4" id="KW-0547">Nucleotide-binding</keyword>
<dbReference type="GO" id="GO:0055085">
    <property type="term" value="P:transmembrane transport"/>
    <property type="evidence" value="ECO:0007669"/>
    <property type="project" value="UniProtKB-ARBA"/>
</dbReference>
<gene>
    <name evidence="7" type="ORF">SAMN05421512_10735</name>
</gene>
<dbReference type="InterPro" id="IPR050319">
    <property type="entry name" value="ABC_transp_ATP-bind"/>
</dbReference>